<dbReference type="GO" id="GO:0005886">
    <property type="term" value="C:plasma membrane"/>
    <property type="evidence" value="ECO:0007669"/>
    <property type="project" value="UniProtKB-SubCell"/>
</dbReference>
<dbReference type="OrthoDB" id="50379at2157"/>
<dbReference type="Gene3D" id="1.10.3720.10">
    <property type="entry name" value="MetI-like"/>
    <property type="match status" value="2"/>
</dbReference>
<reference evidence="22" key="2">
    <citation type="submission" date="2016-04" db="EMBL/GenBank/DDBJ databases">
        <authorList>
            <person name="Shah S.A."/>
            <person name="Garrett R.A."/>
        </authorList>
    </citation>
    <scope>NUCLEOTIDE SEQUENCE [LARGE SCALE GENOMIC DNA]</scope>
    <source>
        <strain evidence="22">ATCC 35091 / DSM 1616 / JCM 8930 / NBRC 15331 / P1</strain>
    </source>
</reference>
<evidence type="ECO:0000256" key="3">
    <source>
        <dbReference type="ARBA" id="ARBA00022989"/>
    </source>
</evidence>
<evidence type="ECO:0000313" key="30">
    <source>
        <dbReference type="Proteomes" id="UP000594632"/>
    </source>
</evidence>
<evidence type="ECO:0000313" key="10">
    <source>
        <dbReference type="EMBL" id="AZF67211.1"/>
    </source>
</evidence>
<comment type="subcellular location">
    <subcellularLocation>
        <location evidence="5">Cell membrane</location>
        <topology evidence="5">Multi-pass membrane protein</topology>
    </subcellularLocation>
    <subcellularLocation>
        <location evidence="1">Membrane</location>
        <topology evidence="1">Multi-pass membrane protein</topology>
    </subcellularLocation>
</comment>
<feature type="transmembrane region" description="Helical" evidence="5">
    <location>
        <begin position="185"/>
        <end position="204"/>
    </location>
</feature>
<feature type="transmembrane region" description="Helical" evidence="5">
    <location>
        <begin position="432"/>
        <end position="453"/>
    </location>
</feature>
<dbReference type="EMBL" id="CP033237">
    <property type="protein sequence ID" value="AZF72451.1"/>
    <property type="molecule type" value="Genomic_DNA"/>
</dbReference>
<dbReference type="Proteomes" id="UP000269431">
    <property type="component" value="Chromosome"/>
</dbReference>
<evidence type="ECO:0000256" key="5">
    <source>
        <dbReference type="RuleBase" id="RU363032"/>
    </source>
</evidence>
<dbReference type="EMBL" id="CP033235">
    <property type="protein sequence ID" value="AZF67211.1"/>
    <property type="molecule type" value="Genomic_DNA"/>
</dbReference>
<dbReference type="Proteomes" id="UP000273443">
    <property type="component" value="Chromosome"/>
</dbReference>
<organism evidence="9 21">
    <name type="scientific">Saccharolobus solfataricus</name>
    <name type="common">Sulfolobus solfataricus</name>
    <dbReference type="NCBI Taxonomy" id="2287"/>
    <lineage>
        <taxon>Archaea</taxon>
        <taxon>Thermoproteota</taxon>
        <taxon>Thermoprotei</taxon>
        <taxon>Sulfolobales</taxon>
        <taxon>Sulfolobaceae</taxon>
        <taxon>Saccharolobus</taxon>
    </lineage>
</organism>
<evidence type="ECO:0000313" key="25">
    <source>
        <dbReference type="Proteomes" id="UP000273194"/>
    </source>
</evidence>
<evidence type="ECO:0000313" key="26">
    <source>
        <dbReference type="Proteomes" id="UP000273443"/>
    </source>
</evidence>
<dbReference type="EMBL" id="CP011056">
    <property type="protein sequence ID" value="AKA75398.1"/>
    <property type="molecule type" value="Genomic_DNA"/>
</dbReference>
<dbReference type="EMBL" id="CP011055">
    <property type="protein sequence ID" value="AKA72698.1"/>
    <property type="molecule type" value="Genomic_DNA"/>
</dbReference>
<gene>
    <name evidence="17" type="ORF">HFC64_07650</name>
    <name evidence="18" type="ORF">SSOP1_2588</name>
    <name evidence="9" type="ORF">SULA_0261</name>
    <name evidence="7" type="ORF">SULB_0263</name>
    <name evidence="8" type="ORF">SULC_0261</name>
    <name evidence="10" type="ORF">SULG_01325</name>
    <name evidence="11" type="ORF">SULH_01325</name>
    <name evidence="12" type="ORF">SULI_01325</name>
    <name evidence="13" type="ORF">SULM_01325</name>
    <name evidence="14" type="ORF">SULN_01325</name>
    <name evidence="15" type="ORF">SULO_01335</name>
    <name evidence="16" type="ORF">SULZ_01345</name>
</gene>
<dbReference type="InterPro" id="IPR000515">
    <property type="entry name" value="MetI-like"/>
</dbReference>
<dbReference type="PROSITE" id="PS50928">
    <property type="entry name" value="ABC_TM1"/>
    <property type="match status" value="2"/>
</dbReference>
<evidence type="ECO:0000313" key="14">
    <source>
        <dbReference type="EMBL" id="AZF77678.1"/>
    </source>
</evidence>
<dbReference type="EMBL" id="CP050869">
    <property type="protein sequence ID" value="QPG49709.1"/>
    <property type="molecule type" value="Genomic_DNA"/>
</dbReference>
<dbReference type="CDD" id="cd06261">
    <property type="entry name" value="TM_PBP2"/>
    <property type="match status" value="1"/>
</dbReference>
<evidence type="ECO:0000313" key="27">
    <source>
        <dbReference type="Proteomes" id="UP000275843"/>
    </source>
</evidence>
<dbReference type="KEGG" id="ssoa:SULA_0261"/>
<keyword evidence="4 5" id="KW-0472">Membrane</keyword>
<evidence type="ECO:0000256" key="4">
    <source>
        <dbReference type="ARBA" id="ARBA00023136"/>
    </source>
</evidence>
<feature type="transmembrane region" description="Helical" evidence="5">
    <location>
        <begin position="273"/>
        <end position="294"/>
    </location>
</feature>
<keyword evidence="3 5" id="KW-1133">Transmembrane helix</keyword>
<evidence type="ECO:0000313" key="23">
    <source>
        <dbReference type="Proteomes" id="UP000267993"/>
    </source>
</evidence>
<feature type="transmembrane region" description="Helical" evidence="5">
    <location>
        <begin position="363"/>
        <end position="383"/>
    </location>
</feature>
<evidence type="ECO:0000313" key="9">
    <source>
        <dbReference type="EMBL" id="AKA78089.1"/>
    </source>
</evidence>
<reference evidence="17 30" key="6">
    <citation type="journal article" date="2020" name="Nat. Commun.">
        <title>The structures of two archaeal type IV pili illuminate evolutionary relationships.</title>
        <authorList>
            <person name="Wang F."/>
            <person name="Baquero D.P."/>
            <person name="Su Z."/>
            <person name="Beltran L.C."/>
            <person name="Prangishvili D."/>
            <person name="Krupovic M."/>
            <person name="Egelman E.H."/>
        </authorList>
    </citation>
    <scope>NUCLEOTIDE SEQUENCE [LARGE SCALE GENOMIC DNA]</scope>
    <source>
        <strain evidence="17 30">POZ149</strain>
    </source>
</reference>
<dbReference type="EMBL" id="LT549890">
    <property type="protein sequence ID" value="SAI86142.1"/>
    <property type="molecule type" value="Genomic_DNA"/>
</dbReference>
<evidence type="ECO:0000313" key="28">
    <source>
        <dbReference type="Proteomes" id="UP000278715"/>
    </source>
</evidence>
<dbReference type="Proteomes" id="UP000076770">
    <property type="component" value="Chromosome i"/>
</dbReference>
<feature type="transmembrane region" description="Helical" evidence="5">
    <location>
        <begin position="6"/>
        <end position="33"/>
    </location>
</feature>
<sequence length="536" mass="60693">MNEIVIILLASLASLGRVFLTIGLSIITGWFLGYIAIKNKAFENIYISVLEVFESVPVISFFPVVLIFFVYRIGGYLGIELAVDFLVFTAVVWNIWIGIYQAFKTVPSDLLEVSENYRLGFLGKMAKLYIPYSWPRIAANLIPSFADAFFYITVSEVFSIGSSSYHVFGIGTIIAAFTASQEYNLALEGLGVLAILITIFTYLLRRFANYTVSKYGLDTEIKVAKRGRMRIRYTTRMSNTIAPFVKLSKYVTRIGSRTTISEEETRRNLPWRYLGIGISVFLLGLLVYGAFSTISSVPKSVLLYLISNTPNVLFNLLIDYVRVLFIAIVSLVFSIFLGYFIATHERVEGMLIPIIQAYASFPAPAYFPLLLMATISFIHSVFGSWTNEFYVILLGFISTFYYVFYSYWLGIKNMPNQYWEIMKNYNFSFWQKLRYVIVPSTFPYIIAGLSSTINSAWGGLAIGEYWTNIVNGYTLQVSHGIMKNIAVATANGNVPLAAWDSLIFGIVVIIYSIFFTRKMMDLAREKYVAEEGIYLA</sequence>
<evidence type="ECO:0000313" key="15">
    <source>
        <dbReference type="EMBL" id="AZF80286.1"/>
    </source>
</evidence>
<evidence type="ECO:0000313" key="16">
    <source>
        <dbReference type="EMBL" id="AZF82894.1"/>
    </source>
</evidence>
<evidence type="ECO:0000313" key="20">
    <source>
        <dbReference type="Proteomes" id="UP000033085"/>
    </source>
</evidence>
<evidence type="ECO:0000313" key="12">
    <source>
        <dbReference type="EMBL" id="AZF72451.1"/>
    </source>
</evidence>
<evidence type="ECO:0000313" key="11">
    <source>
        <dbReference type="EMBL" id="AZF69831.1"/>
    </source>
</evidence>
<dbReference type="Proteomes" id="UP000275843">
    <property type="component" value="Chromosome"/>
</dbReference>
<evidence type="ECO:0000256" key="2">
    <source>
        <dbReference type="ARBA" id="ARBA00022692"/>
    </source>
</evidence>
<evidence type="ECO:0000313" key="7">
    <source>
        <dbReference type="EMBL" id="AKA72698.1"/>
    </source>
</evidence>
<dbReference type="PATRIC" id="fig|2287.6.peg.268"/>
<dbReference type="EMBL" id="CP011057">
    <property type="protein sequence ID" value="AKA78089.1"/>
    <property type="molecule type" value="Genomic_DNA"/>
</dbReference>
<evidence type="ECO:0000259" key="6">
    <source>
        <dbReference type="PROSITE" id="PS50928"/>
    </source>
</evidence>
<dbReference type="Proteomes" id="UP000033106">
    <property type="component" value="Chromosome"/>
</dbReference>
<evidence type="ECO:0000313" key="13">
    <source>
        <dbReference type="EMBL" id="AZF75070.1"/>
    </source>
</evidence>
<feature type="transmembrane region" description="Helical" evidence="5">
    <location>
        <begin position="320"/>
        <end position="342"/>
    </location>
</feature>
<feature type="transmembrane region" description="Helical" evidence="5">
    <location>
        <begin position="389"/>
        <end position="411"/>
    </location>
</feature>
<dbReference type="Pfam" id="PF00528">
    <property type="entry name" value="BPD_transp_1"/>
    <property type="match status" value="2"/>
</dbReference>
<feature type="transmembrane region" description="Helical" evidence="5">
    <location>
        <begin position="157"/>
        <end position="179"/>
    </location>
</feature>
<dbReference type="GO" id="GO:0055085">
    <property type="term" value="P:transmembrane transport"/>
    <property type="evidence" value="ECO:0007669"/>
    <property type="project" value="InterPro"/>
</dbReference>
<dbReference type="Proteomes" id="UP000282269">
    <property type="component" value="Chromosome"/>
</dbReference>
<dbReference type="RefSeq" id="WP_009988506.1">
    <property type="nucleotide sequence ID" value="NZ_CP011055.2"/>
</dbReference>
<dbReference type="Proteomes" id="UP000267993">
    <property type="component" value="Chromosome"/>
</dbReference>
<dbReference type="SUPFAM" id="SSF161098">
    <property type="entry name" value="MetI-like"/>
    <property type="match status" value="2"/>
</dbReference>
<dbReference type="Proteomes" id="UP000033085">
    <property type="component" value="Chromosome"/>
</dbReference>
<dbReference type="GeneID" id="44128185"/>
<feature type="transmembrane region" description="Helical" evidence="5">
    <location>
        <begin position="45"/>
        <end position="71"/>
    </location>
</feature>
<keyword evidence="2 5" id="KW-0812">Transmembrane</keyword>
<feature type="domain" description="ABC transmembrane type-1" evidence="6">
    <location>
        <begin position="320"/>
        <end position="515"/>
    </location>
</feature>
<reference evidence="18" key="3">
    <citation type="submission" date="2016-04" db="EMBL/GenBank/DDBJ databases">
        <authorList>
            <person name="Evans L.H."/>
            <person name="Alamgir A."/>
            <person name="Owens N."/>
            <person name="Weber N.D."/>
            <person name="Virtaneva K."/>
            <person name="Barbian K."/>
            <person name="Babar A."/>
            <person name="Rosenke K."/>
        </authorList>
    </citation>
    <scope>NUCLEOTIDE SEQUENCE</scope>
    <source>
        <strain evidence="18">P1</strain>
    </source>
</reference>
<dbReference type="EMBL" id="CP033239">
    <property type="protein sequence ID" value="AZF77678.1"/>
    <property type="molecule type" value="Genomic_DNA"/>
</dbReference>
<dbReference type="Proteomes" id="UP000273194">
    <property type="component" value="Chromosome"/>
</dbReference>
<evidence type="ECO:0000313" key="24">
    <source>
        <dbReference type="Proteomes" id="UP000269431"/>
    </source>
</evidence>
<dbReference type="Proteomes" id="UP000033057">
    <property type="component" value="Chromosome"/>
</dbReference>
<reference evidence="9" key="5">
    <citation type="submission" date="2018-10" db="EMBL/GenBank/DDBJ databases">
        <authorList>
            <person name="McCarthy S."/>
            <person name="Gradnigo J."/>
            <person name="Johnson T."/>
            <person name="Payne S."/>
            <person name="Lipzen A."/>
            <person name="Schackwitz W."/>
            <person name="Martin J."/>
            <person name="Moriyama E."/>
            <person name="Blum P."/>
        </authorList>
    </citation>
    <scope>NUCLEOTIDE SEQUENCE</scope>
    <source>
        <strain evidence="7">SARC-B</strain>
        <strain evidence="8">SARC-C</strain>
        <strain evidence="9">SULA</strain>
    </source>
</reference>
<evidence type="ECO:0000313" key="18">
    <source>
        <dbReference type="EMBL" id="SAI86142.1"/>
    </source>
</evidence>
<feature type="transmembrane region" description="Helical" evidence="5">
    <location>
        <begin position="77"/>
        <end position="97"/>
    </location>
</feature>
<evidence type="ECO:0000313" key="21">
    <source>
        <dbReference type="Proteomes" id="UP000033106"/>
    </source>
</evidence>
<evidence type="ECO:0000313" key="17">
    <source>
        <dbReference type="EMBL" id="QPG49709.1"/>
    </source>
</evidence>
<feature type="domain" description="ABC transmembrane type-1" evidence="6">
    <location>
        <begin position="11"/>
        <end position="208"/>
    </location>
</feature>
<dbReference type="PANTHER" id="PTHR42744">
    <property type="entry name" value="BINDING-PROTEIN-DEPENDENT TRANSPORT SYSTEMS INNER MEMBRANE COMPONENT"/>
    <property type="match status" value="1"/>
</dbReference>
<evidence type="ECO:0000313" key="19">
    <source>
        <dbReference type="Proteomes" id="UP000033057"/>
    </source>
</evidence>
<evidence type="ECO:0000256" key="1">
    <source>
        <dbReference type="ARBA" id="ARBA00004141"/>
    </source>
</evidence>
<dbReference type="Proteomes" id="UP000594632">
    <property type="component" value="Chromosome"/>
</dbReference>
<reference evidence="19 20" key="1">
    <citation type="journal article" date="2015" name="Genome Announc.">
        <title>Complete Genome Sequence of Sulfolobus solfataricus Strain 98/2 and Evolved Derivatives.</title>
        <authorList>
            <person name="McCarthy S."/>
            <person name="Gradnigo J."/>
            <person name="Johnson T."/>
            <person name="Payne S."/>
            <person name="Lipzen A."/>
            <person name="Martin J."/>
            <person name="Schackwitz W."/>
            <person name="Moriyama E."/>
            <person name="Blum P."/>
        </authorList>
    </citation>
    <scope>NUCLEOTIDE SEQUENCE [LARGE SCALE GENOMIC DNA]</scope>
    <source>
        <strain evidence="19">98/2 SULC</strain>
        <strain evidence="7">SARC-B</strain>
        <strain evidence="8">SARC-C</strain>
        <strain evidence="9 21">SULA</strain>
        <strain evidence="20">SULB</strain>
    </source>
</reference>
<dbReference type="PANTHER" id="PTHR42744:SF1">
    <property type="entry name" value="BINDING-PROTEIN-DEPENDENT TRANSPORT SYSTEMS INNER MEMBRANE COMPONENT"/>
    <property type="match status" value="1"/>
</dbReference>
<dbReference type="InterPro" id="IPR035906">
    <property type="entry name" value="MetI-like_sf"/>
</dbReference>
<evidence type="ECO:0000313" key="29">
    <source>
        <dbReference type="Proteomes" id="UP000282269"/>
    </source>
</evidence>
<dbReference type="KEGG" id="ssol:SULB_0263"/>
<evidence type="ECO:0000313" key="8">
    <source>
        <dbReference type="EMBL" id="AKA75398.1"/>
    </source>
</evidence>
<name>A0A0E3KB45_SACSO</name>
<dbReference type="EMBL" id="CP033238">
    <property type="protein sequence ID" value="AZF75070.1"/>
    <property type="molecule type" value="Genomic_DNA"/>
</dbReference>
<evidence type="ECO:0000313" key="22">
    <source>
        <dbReference type="Proteomes" id="UP000076770"/>
    </source>
</evidence>
<reference evidence="23 24" key="4">
    <citation type="journal article" date="2018" name="Proc. Natl. Acad. Sci. U.S.A.">
        <title>Nonmutational mechanism of inheritance in the Archaeon Sulfolobus solfataricus.</title>
        <authorList>
            <person name="Payne S."/>
            <person name="McCarthy S."/>
            <person name="Johnson T."/>
            <person name="North E."/>
            <person name="Blum P."/>
        </authorList>
    </citation>
    <scope>NUCLEOTIDE SEQUENCE [LARGE SCALE GENOMIC DNA]</scope>
    <source>
        <strain evidence="11 23">SARC-H</strain>
        <strain evidence="12 27">SARC-I</strain>
        <strain evidence="14 28">SARC-N</strain>
        <strain evidence="15 29">SARC-O</strain>
        <strain evidence="16 24">SUL120</strain>
        <strain evidence="10 25">SULG</strain>
        <strain evidence="13 26">SULM</strain>
    </source>
</reference>
<proteinExistence type="inferred from homology"/>
<accession>A0A0E3KB45</accession>
<dbReference type="EMBL" id="CP033236">
    <property type="protein sequence ID" value="AZF69831.1"/>
    <property type="molecule type" value="Genomic_DNA"/>
</dbReference>
<feature type="transmembrane region" description="Helical" evidence="5">
    <location>
        <begin position="496"/>
        <end position="516"/>
    </location>
</feature>
<dbReference type="KEGG" id="ssof:SULC_0261"/>
<protein>
    <submittedName>
        <fullName evidence="9">ABC transporter permease subunit</fullName>
    </submittedName>
    <submittedName>
        <fullName evidence="18">Sugar ABC transporter permease</fullName>
    </submittedName>
</protein>
<dbReference type="EMBL" id="CP033240">
    <property type="protein sequence ID" value="AZF80286.1"/>
    <property type="molecule type" value="Genomic_DNA"/>
</dbReference>
<dbReference type="EMBL" id="CP033241">
    <property type="protein sequence ID" value="AZF82894.1"/>
    <property type="molecule type" value="Genomic_DNA"/>
</dbReference>
<dbReference type="AlphaFoldDB" id="A0A0E3KB45"/>
<dbReference type="Proteomes" id="UP000278715">
    <property type="component" value="Chromosome"/>
</dbReference>
<comment type="similarity">
    <text evidence="5">Belongs to the binding-protein-dependent transport system permease family.</text>
</comment>
<keyword evidence="5" id="KW-0813">Transport</keyword>